<dbReference type="AlphaFoldDB" id="A0A7M5VDI3"/>
<accession>A0A7M5VDI3</accession>
<name>A0A7M5VDI3_9CNID</name>
<dbReference type="InterPro" id="IPR032466">
    <property type="entry name" value="Metal_Hydrolase"/>
</dbReference>
<dbReference type="InterPro" id="IPR052350">
    <property type="entry name" value="Metallo-dep_Lactonases"/>
</dbReference>
<evidence type="ECO:0000256" key="1">
    <source>
        <dbReference type="ARBA" id="ARBA00038310"/>
    </source>
</evidence>
<evidence type="ECO:0000313" key="4">
    <source>
        <dbReference type="Proteomes" id="UP000594262"/>
    </source>
</evidence>
<dbReference type="OrthoDB" id="2135488at2759"/>
<dbReference type="Pfam" id="PF04909">
    <property type="entry name" value="Amidohydro_2"/>
    <property type="match status" value="1"/>
</dbReference>
<dbReference type="EnsemblMetazoa" id="CLYHEMT009335.1">
    <property type="protein sequence ID" value="CLYHEMP009335.1"/>
    <property type="gene ID" value="CLYHEMG009335"/>
</dbReference>
<dbReference type="GO" id="GO:0016787">
    <property type="term" value="F:hydrolase activity"/>
    <property type="evidence" value="ECO:0007669"/>
    <property type="project" value="InterPro"/>
</dbReference>
<organism evidence="3 4">
    <name type="scientific">Clytia hemisphaerica</name>
    <dbReference type="NCBI Taxonomy" id="252671"/>
    <lineage>
        <taxon>Eukaryota</taxon>
        <taxon>Metazoa</taxon>
        <taxon>Cnidaria</taxon>
        <taxon>Hydrozoa</taxon>
        <taxon>Hydroidolina</taxon>
        <taxon>Leptothecata</taxon>
        <taxon>Obeliida</taxon>
        <taxon>Clytiidae</taxon>
        <taxon>Clytia</taxon>
    </lineage>
</organism>
<dbReference type="SUPFAM" id="SSF51556">
    <property type="entry name" value="Metallo-dependent hydrolases"/>
    <property type="match status" value="1"/>
</dbReference>
<feature type="domain" description="Amidohydrolase-related" evidence="2">
    <location>
        <begin position="5"/>
        <end position="277"/>
    </location>
</feature>
<evidence type="ECO:0000259" key="2">
    <source>
        <dbReference type="Pfam" id="PF04909"/>
    </source>
</evidence>
<reference evidence="3" key="1">
    <citation type="submission" date="2021-01" db="UniProtKB">
        <authorList>
            <consortium name="EnsemblMetazoa"/>
        </authorList>
    </citation>
    <scope>IDENTIFICATION</scope>
</reference>
<dbReference type="RefSeq" id="XP_066925436.1">
    <property type="nucleotide sequence ID" value="XM_067069335.1"/>
</dbReference>
<sequence length="281" mass="32771">MENIIDCHLHLWDVVNNEMVWPTPEDKLLYQNYLVPDFLESSKDVPHKKCILVQCRQKYEETDWYLKFAEENDFIVGVVGWVDLKDKDGTLRERLKAYKQNPYFSGVRHIVHDEPRDDWLLDENVLKGLATLEEEGVTYDLLIFQKHVPICEQVVKMFPKLNFVIDHMSKPSIDQNDLDSWSENMKELAAYPNVHCKISGLSIHADSSKPLAPQITPYIKRIIEIFGSARCLFGSDWPVCLLGITYSGWYELVKSSIQHLSNEDQDNIWFKTAQKVYHPNV</sequence>
<proteinExistence type="inferred from homology"/>
<dbReference type="PANTHER" id="PTHR43569">
    <property type="entry name" value="AMIDOHYDROLASE"/>
    <property type="match status" value="1"/>
</dbReference>
<comment type="similarity">
    <text evidence="1">Belongs to the metallo-dependent hydrolases superfamily.</text>
</comment>
<keyword evidence="4" id="KW-1185">Reference proteome</keyword>
<protein>
    <recommendedName>
        <fullName evidence="2">Amidohydrolase-related domain-containing protein</fullName>
    </recommendedName>
</protein>
<dbReference type="InterPro" id="IPR006680">
    <property type="entry name" value="Amidohydro-rel"/>
</dbReference>
<dbReference type="Proteomes" id="UP000594262">
    <property type="component" value="Unplaced"/>
</dbReference>
<dbReference type="GeneID" id="136812808"/>
<dbReference type="Gene3D" id="3.20.20.140">
    <property type="entry name" value="Metal-dependent hydrolases"/>
    <property type="match status" value="1"/>
</dbReference>
<evidence type="ECO:0000313" key="3">
    <source>
        <dbReference type="EnsemblMetazoa" id="CLYHEMP009335.1"/>
    </source>
</evidence>
<dbReference type="PANTHER" id="PTHR43569:SF2">
    <property type="entry name" value="AMIDOHYDROLASE-RELATED DOMAIN-CONTAINING PROTEIN"/>
    <property type="match status" value="1"/>
</dbReference>